<evidence type="ECO:0000256" key="3">
    <source>
        <dbReference type="ARBA" id="ARBA00023163"/>
    </source>
</evidence>
<dbReference type="Proteomes" id="UP000292423">
    <property type="component" value="Unassembled WGS sequence"/>
</dbReference>
<dbReference type="PROSITE" id="PS01081">
    <property type="entry name" value="HTH_TETR_1"/>
    <property type="match status" value="1"/>
</dbReference>
<dbReference type="GO" id="GO:0000976">
    <property type="term" value="F:transcription cis-regulatory region binding"/>
    <property type="evidence" value="ECO:0007669"/>
    <property type="project" value="TreeGrafter"/>
</dbReference>
<dbReference type="PANTHER" id="PTHR30055">
    <property type="entry name" value="HTH-TYPE TRANSCRIPTIONAL REGULATOR RUTR"/>
    <property type="match status" value="1"/>
</dbReference>
<comment type="caution">
    <text evidence="6">The sequence shown here is derived from an EMBL/GenBank/DDBJ whole genome shotgun (WGS) entry which is preliminary data.</text>
</comment>
<sequence>MPEITAWLGLMKHQVFDLEPKKRPRQGRSQATWDAMLDATAQLLCERGYHGLTTNHVAELSGVSIGTVYEYFPGKDALVAEVVERCIRKQLAGMLAIAQEIIPLPGREGVRFAVDAAYRLLLRDKALIRVMLFEVPYTRELESFQNLGSMLLRVAVTSNREAAPHYRVFSSPASLFLMNTLMGGTLLQVVLGPPAGIAVEEILGELTERLIEWTVAE</sequence>
<dbReference type="InterPro" id="IPR001647">
    <property type="entry name" value="HTH_TetR"/>
</dbReference>
<dbReference type="InterPro" id="IPR050109">
    <property type="entry name" value="HTH-type_TetR-like_transc_reg"/>
</dbReference>
<dbReference type="InterPro" id="IPR009057">
    <property type="entry name" value="Homeodomain-like_sf"/>
</dbReference>
<proteinExistence type="predicted"/>
<keyword evidence="2 4" id="KW-0238">DNA-binding</keyword>
<dbReference type="PANTHER" id="PTHR30055:SF234">
    <property type="entry name" value="HTH-TYPE TRANSCRIPTIONAL REGULATOR BETI"/>
    <property type="match status" value="1"/>
</dbReference>
<dbReference type="PROSITE" id="PS50977">
    <property type="entry name" value="HTH_TETR_2"/>
    <property type="match status" value="1"/>
</dbReference>
<feature type="domain" description="HTH tetR-type" evidence="5">
    <location>
        <begin position="30"/>
        <end position="90"/>
    </location>
</feature>
<keyword evidence="3" id="KW-0804">Transcription</keyword>
<keyword evidence="7" id="KW-1185">Reference proteome</keyword>
<evidence type="ECO:0000259" key="5">
    <source>
        <dbReference type="PROSITE" id="PS50977"/>
    </source>
</evidence>
<accession>A0A4Q7Z5Z3</accession>
<feature type="DNA-binding region" description="H-T-H motif" evidence="4">
    <location>
        <begin position="53"/>
        <end position="72"/>
    </location>
</feature>
<name>A0A4Q7Z5Z3_9GAMM</name>
<keyword evidence="1" id="KW-0805">Transcription regulation</keyword>
<evidence type="ECO:0000313" key="7">
    <source>
        <dbReference type="Proteomes" id="UP000292423"/>
    </source>
</evidence>
<dbReference type="Gene3D" id="1.10.357.10">
    <property type="entry name" value="Tetracycline Repressor, domain 2"/>
    <property type="match status" value="1"/>
</dbReference>
<dbReference type="PRINTS" id="PR00455">
    <property type="entry name" value="HTHTETR"/>
</dbReference>
<evidence type="ECO:0000256" key="4">
    <source>
        <dbReference type="PROSITE-ProRule" id="PRU00335"/>
    </source>
</evidence>
<dbReference type="GO" id="GO:0003700">
    <property type="term" value="F:DNA-binding transcription factor activity"/>
    <property type="evidence" value="ECO:0007669"/>
    <property type="project" value="TreeGrafter"/>
</dbReference>
<protein>
    <submittedName>
        <fullName evidence="6">TetR family transcriptional regulator</fullName>
    </submittedName>
</protein>
<dbReference type="EMBL" id="SHKX01000012">
    <property type="protein sequence ID" value="RZU45105.1"/>
    <property type="molecule type" value="Genomic_DNA"/>
</dbReference>
<reference evidence="6 7" key="1">
    <citation type="submission" date="2019-02" db="EMBL/GenBank/DDBJ databases">
        <title>Genomic Encyclopedia of Type Strains, Phase IV (KMG-IV): sequencing the most valuable type-strain genomes for metagenomic binning, comparative biology and taxonomic classification.</title>
        <authorList>
            <person name="Goeker M."/>
        </authorList>
    </citation>
    <scope>NUCLEOTIDE SEQUENCE [LARGE SCALE GENOMIC DNA]</scope>
    <source>
        <strain evidence="6 7">DSM 105135</strain>
    </source>
</reference>
<dbReference type="SUPFAM" id="SSF46689">
    <property type="entry name" value="Homeodomain-like"/>
    <property type="match status" value="1"/>
</dbReference>
<dbReference type="InterPro" id="IPR023772">
    <property type="entry name" value="DNA-bd_HTH_TetR-type_CS"/>
</dbReference>
<evidence type="ECO:0000256" key="1">
    <source>
        <dbReference type="ARBA" id="ARBA00023015"/>
    </source>
</evidence>
<evidence type="ECO:0000256" key="2">
    <source>
        <dbReference type="ARBA" id="ARBA00023125"/>
    </source>
</evidence>
<gene>
    <name evidence="6" type="ORF">EV700_1917</name>
</gene>
<dbReference type="Pfam" id="PF00440">
    <property type="entry name" value="TetR_N"/>
    <property type="match status" value="1"/>
</dbReference>
<evidence type="ECO:0000313" key="6">
    <source>
        <dbReference type="EMBL" id="RZU45105.1"/>
    </source>
</evidence>
<dbReference type="AlphaFoldDB" id="A0A4Q7Z5Z3"/>
<organism evidence="6 7">
    <name type="scientific">Fluviicoccus keumensis</name>
    <dbReference type="NCBI Taxonomy" id="1435465"/>
    <lineage>
        <taxon>Bacteria</taxon>
        <taxon>Pseudomonadati</taxon>
        <taxon>Pseudomonadota</taxon>
        <taxon>Gammaproteobacteria</taxon>
        <taxon>Moraxellales</taxon>
        <taxon>Moraxellaceae</taxon>
        <taxon>Fluviicoccus</taxon>
    </lineage>
</organism>